<comment type="caution">
    <text evidence="3">The sequence shown here is derived from an EMBL/GenBank/DDBJ whole genome shotgun (WGS) entry which is preliminary data.</text>
</comment>
<feature type="compositionally biased region" description="Low complexity" evidence="1">
    <location>
        <begin position="270"/>
        <end position="283"/>
    </location>
</feature>
<dbReference type="Proteomes" id="UP000807353">
    <property type="component" value="Unassembled WGS sequence"/>
</dbReference>
<dbReference type="EMBL" id="MU150419">
    <property type="protein sequence ID" value="KAF9456528.1"/>
    <property type="molecule type" value="Genomic_DNA"/>
</dbReference>
<evidence type="ECO:0000313" key="4">
    <source>
        <dbReference type="Proteomes" id="UP000807353"/>
    </source>
</evidence>
<keyword evidence="2" id="KW-1133">Transmembrane helix</keyword>
<keyword evidence="2" id="KW-0812">Transmembrane</keyword>
<dbReference type="AlphaFoldDB" id="A0A9P5XS14"/>
<protein>
    <submittedName>
        <fullName evidence="3">Uncharacterized protein</fullName>
    </submittedName>
</protein>
<feature type="compositionally biased region" description="Polar residues" evidence="1">
    <location>
        <begin position="232"/>
        <end position="241"/>
    </location>
</feature>
<keyword evidence="2" id="KW-0472">Membrane</keyword>
<feature type="transmembrane region" description="Helical" evidence="2">
    <location>
        <begin position="48"/>
        <end position="72"/>
    </location>
</feature>
<gene>
    <name evidence="3" type="ORF">BDZ94DRAFT_352575</name>
</gene>
<feature type="transmembrane region" description="Helical" evidence="2">
    <location>
        <begin position="118"/>
        <end position="144"/>
    </location>
</feature>
<sequence>MSSQVWSRFRKIRAIIFAFSTLLTIAWTIIFTILLLRQWSTYNMGQRATVLVLLSINGVSSILTYLMIVVRFTLWIDGVRITLILVFQLGGTISFALLNPRFPCNNLGSINDCKNVTLAVIMGGWTLSGLLLFYAFLLAIMSYIPPSVPLPNPEDALSASRERSSLNRSPTPSINSETYLMSVEKHRSTDSSSFYCCGPYTSLASLVPTNRLQPHPPSLDLPYASSLHSTWSQKSHSQSPIAPTRPSHESLHPQQVLSNPFTDPVPRHTSPLSQASVSSSRSESSNRKYTYVGQFPRIIGTNSPFPRVYHINSTLPPPYKEERRAPYWPQYSFSSPLTPDSPGNLVVPSTPISLRPAVPANIPFRKCMTSPGYQSVHSMAASMHSPSRSISFSTSRIPSPVLPPAPGLPSSPRPVMIPLTTTPRIKGVAQIRRFGSDSNIAFNAQHQSSGTRDMVVPSALRVKLPDGRLSWVSRKSDRNVDLKQWKEAVLGAASGGQVRR</sequence>
<evidence type="ECO:0000256" key="1">
    <source>
        <dbReference type="SAM" id="MobiDB-lite"/>
    </source>
</evidence>
<organism evidence="3 4">
    <name type="scientific">Collybia nuda</name>
    <dbReference type="NCBI Taxonomy" id="64659"/>
    <lineage>
        <taxon>Eukaryota</taxon>
        <taxon>Fungi</taxon>
        <taxon>Dikarya</taxon>
        <taxon>Basidiomycota</taxon>
        <taxon>Agaricomycotina</taxon>
        <taxon>Agaricomycetes</taxon>
        <taxon>Agaricomycetidae</taxon>
        <taxon>Agaricales</taxon>
        <taxon>Tricholomatineae</taxon>
        <taxon>Clitocybaceae</taxon>
        <taxon>Collybia</taxon>
    </lineage>
</organism>
<feature type="region of interest" description="Disordered" evidence="1">
    <location>
        <begin position="154"/>
        <end position="173"/>
    </location>
</feature>
<evidence type="ECO:0000256" key="2">
    <source>
        <dbReference type="SAM" id="Phobius"/>
    </source>
</evidence>
<feature type="compositionally biased region" description="Polar residues" evidence="1">
    <location>
        <begin position="252"/>
        <end position="261"/>
    </location>
</feature>
<feature type="region of interest" description="Disordered" evidence="1">
    <location>
        <begin position="232"/>
        <end position="286"/>
    </location>
</feature>
<keyword evidence="4" id="KW-1185">Reference proteome</keyword>
<reference evidence="3" key="1">
    <citation type="submission" date="2020-11" db="EMBL/GenBank/DDBJ databases">
        <authorList>
            <consortium name="DOE Joint Genome Institute"/>
            <person name="Ahrendt S."/>
            <person name="Riley R."/>
            <person name="Andreopoulos W."/>
            <person name="Labutti K."/>
            <person name="Pangilinan J."/>
            <person name="Ruiz-Duenas F.J."/>
            <person name="Barrasa J.M."/>
            <person name="Sanchez-Garcia M."/>
            <person name="Camarero S."/>
            <person name="Miyauchi S."/>
            <person name="Serrano A."/>
            <person name="Linde D."/>
            <person name="Babiker R."/>
            <person name="Drula E."/>
            <person name="Ayuso-Fernandez I."/>
            <person name="Pacheco R."/>
            <person name="Padilla G."/>
            <person name="Ferreira P."/>
            <person name="Barriuso J."/>
            <person name="Kellner H."/>
            <person name="Castanera R."/>
            <person name="Alfaro M."/>
            <person name="Ramirez L."/>
            <person name="Pisabarro A.G."/>
            <person name="Kuo A."/>
            <person name="Tritt A."/>
            <person name="Lipzen A."/>
            <person name="He G."/>
            <person name="Yan M."/>
            <person name="Ng V."/>
            <person name="Cullen D."/>
            <person name="Martin F."/>
            <person name="Rosso M.-N."/>
            <person name="Henrissat B."/>
            <person name="Hibbett D."/>
            <person name="Martinez A.T."/>
            <person name="Grigoriev I.V."/>
        </authorList>
    </citation>
    <scope>NUCLEOTIDE SEQUENCE</scope>
    <source>
        <strain evidence="3">CBS 247.69</strain>
    </source>
</reference>
<accession>A0A9P5XS14</accession>
<feature type="transmembrane region" description="Helical" evidence="2">
    <location>
        <begin position="78"/>
        <end position="98"/>
    </location>
</feature>
<evidence type="ECO:0000313" key="3">
    <source>
        <dbReference type="EMBL" id="KAF9456528.1"/>
    </source>
</evidence>
<dbReference type="OrthoDB" id="2666783at2759"/>
<proteinExistence type="predicted"/>
<name>A0A9P5XS14_9AGAR</name>
<feature type="transmembrane region" description="Helical" evidence="2">
    <location>
        <begin position="12"/>
        <end position="36"/>
    </location>
</feature>